<keyword evidence="3" id="KW-0413">Isomerase</keyword>
<dbReference type="GO" id="GO:0097367">
    <property type="term" value="F:carbohydrate derivative binding"/>
    <property type="evidence" value="ECO:0007669"/>
    <property type="project" value="InterPro"/>
</dbReference>
<accession>A0A7Y9AS04</accession>
<comment type="caution">
    <text evidence="3">The sequence shown here is derived from an EMBL/GenBank/DDBJ whole genome shotgun (WGS) entry which is preliminary data.</text>
</comment>
<dbReference type="EC" id="5.-.-.-" evidence="3"/>
<dbReference type="RefSeq" id="WP_179748272.1">
    <property type="nucleotide sequence ID" value="NZ_BAAAGN010000002.1"/>
</dbReference>
<dbReference type="AlphaFoldDB" id="A0A7Y9AS04"/>
<feature type="domain" description="SIS" evidence="2">
    <location>
        <begin position="42"/>
        <end position="194"/>
    </location>
</feature>
<dbReference type="Gene3D" id="3.40.50.10490">
    <property type="entry name" value="Glucose-6-phosphate isomerase like protein, domain 1"/>
    <property type="match status" value="2"/>
</dbReference>
<keyword evidence="4" id="KW-1185">Reference proteome</keyword>
<dbReference type="EMBL" id="JACCBB010000001">
    <property type="protein sequence ID" value="NYD20556.1"/>
    <property type="molecule type" value="Genomic_DNA"/>
</dbReference>
<dbReference type="GO" id="GO:1901135">
    <property type="term" value="P:carbohydrate derivative metabolic process"/>
    <property type="evidence" value="ECO:0007669"/>
    <property type="project" value="InterPro"/>
</dbReference>
<protein>
    <submittedName>
        <fullName evidence="3">Tagatose-6-phosphate ketose/aldose isomerase</fullName>
        <ecNumber evidence="3">5.-.-.-</ecNumber>
    </submittedName>
</protein>
<evidence type="ECO:0000256" key="1">
    <source>
        <dbReference type="ARBA" id="ARBA00022737"/>
    </source>
</evidence>
<evidence type="ECO:0000259" key="2">
    <source>
        <dbReference type="PROSITE" id="PS51464"/>
    </source>
</evidence>
<name>A0A7Y9AS04_9ACTN</name>
<organism evidence="3 4">
    <name type="scientific">Kineococcus aurantiacus</name>
    <dbReference type="NCBI Taxonomy" id="37633"/>
    <lineage>
        <taxon>Bacteria</taxon>
        <taxon>Bacillati</taxon>
        <taxon>Actinomycetota</taxon>
        <taxon>Actinomycetes</taxon>
        <taxon>Kineosporiales</taxon>
        <taxon>Kineosporiaceae</taxon>
        <taxon>Kineococcus</taxon>
    </lineage>
</organism>
<dbReference type="CDD" id="cd05008">
    <property type="entry name" value="SIS_GlmS_GlmD_1"/>
    <property type="match status" value="1"/>
</dbReference>
<dbReference type="PROSITE" id="PS51464">
    <property type="entry name" value="SIS"/>
    <property type="match status" value="2"/>
</dbReference>
<sequence>MSTPVTDTPLSATHAEIRQQPAAWRELRDLLTHRGDELAAFLAPLLAREDLRIVFTGAGTSAFTGDIASQALRPVLARRLDAVATTDLVADPHGALAEPLPVLLVSFARSGNSPESLAATRLVDRLAPQAHHLVITCNPQGQLAREHAATEGSFVLQLPEQTHDRGFAMTSSFSTMLLAALLAFDPSGADAVDALAAASTALIDRAGEVEALLDAGPHRVVHLGSGPLKGLAQESALKLLELTAGRVAAFHDTPLGFRHGPKSIVDDRTLVVVHGSADPYTARYDADIVAELRADHPGRVVHLGVEDFALPGLDGLGDGLRAVAMATFSQLLALGASVRQGCDPDDPFPDGTVNRVVQGVRIHELPLR</sequence>
<dbReference type="GO" id="GO:0016853">
    <property type="term" value="F:isomerase activity"/>
    <property type="evidence" value="ECO:0007669"/>
    <property type="project" value="UniProtKB-KW"/>
</dbReference>
<evidence type="ECO:0000313" key="4">
    <source>
        <dbReference type="Proteomes" id="UP000521922"/>
    </source>
</evidence>
<evidence type="ECO:0000313" key="3">
    <source>
        <dbReference type="EMBL" id="NYD20556.1"/>
    </source>
</evidence>
<gene>
    <name evidence="3" type="ORF">BJ968_000096</name>
</gene>
<dbReference type="InterPro" id="IPR046348">
    <property type="entry name" value="SIS_dom_sf"/>
</dbReference>
<dbReference type="InterPro" id="IPR050303">
    <property type="entry name" value="GatZ_KbaZ_carbometab"/>
</dbReference>
<dbReference type="SUPFAM" id="SSF53697">
    <property type="entry name" value="SIS domain"/>
    <property type="match status" value="1"/>
</dbReference>
<proteinExistence type="predicted"/>
<dbReference type="InterPro" id="IPR035466">
    <property type="entry name" value="GlmS/AgaS_SIS"/>
</dbReference>
<dbReference type="GO" id="GO:0005886">
    <property type="term" value="C:plasma membrane"/>
    <property type="evidence" value="ECO:0007669"/>
    <property type="project" value="TreeGrafter"/>
</dbReference>
<dbReference type="GO" id="GO:0009401">
    <property type="term" value="P:phosphoenolpyruvate-dependent sugar phosphotransferase system"/>
    <property type="evidence" value="ECO:0007669"/>
    <property type="project" value="TreeGrafter"/>
</dbReference>
<dbReference type="Pfam" id="PF01380">
    <property type="entry name" value="SIS"/>
    <property type="match status" value="1"/>
</dbReference>
<dbReference type="InterPro" id="IPR001347">
    <property type="entry name" value="SIS_dom"/>
</dbReference>
<keyword evidence="1" id="KW-0677">Repeat</keyword>
<dbReference type="PANTHER" id="PTHR32502">
    <property type="entry name" value="N-ACETYLGALACTOSAMINE PERMEASE II COMPONENT-RELATED"/>
    <property type="match status" value="1"/>
</dbReference>
<dbReference type="PANTHER" id="PTHR32502:SF3">
    <property type="entry name" value="D-GALACTOSAMINE-6-PHOSPHATE DEAMINASE AGAS-RELATED"/>
    <property type="match status" value="1"/>
</dbReference>
<feature type="domain" description="SIS" evidence="2">
    <location>
        <begin position="209"/>
        <end position="347"/>
    </location>
</feature>
<dbReference type="Proteomes" id="UP000521922">
    <property type="component" value="Unassembled WGS sequence"/>
</dbReference>
<reference evidence="3 4" key="1">
    <citation type="submission" date="2020-07" db="EMBL/GenBank/DDBJ databases">
        <title>Sequencing the genomes of 1000 actinobacteria strains.</title>
        <authorList>
            <person name="Klenk H.-P."/>
        </authorList>
    </citation>
    <scope>NUCLEOTIDE SEQUENCE [LARGE SCALE GENOMIC DNA]</scope>
    <source>
        <strain evidence="3 4">DSM 7487</strain>
    </source>
</reference>